<reference evidence="5 6" key="1">
    <citation type="submission" date="2020-08" db="EMBL/GenBank/DDBJ databases">
        <title>Genomic Encyclopedia of Type Strains, Phase IV (KMG-IV): sequencing the most valuable type-strain genomes for metagenomic binning, comparative biology and taxonomic classification.</title>
        <authorList>
            <person name="Goeker M."/>
        </authorList>
    </citation>
    <scope>NUCLEOTIDE SEQUENCE [LARGE SCALE GENOMIC DNA]</scope>
    <source>
        <strain evidence="5 6">DSM 21458</strain>
    </source>
</reference>
<dbReference type="InterPro" id="IPR001347">
    <property type="entry name" value="SIS_dom"/>
</dbReference>
<dbReference type="EMBL" id="JACHHG010000015">
    <property type="protein sequence ID" value="MBB6099824.1"/>
    <property type="molecule type" value="Genomic_DNA"/>
</dbReference>
<sequence length="297" mass="30289">MTQSQLPGTERISEAHRDLDTLPTADIVTALLEDQARGAQAALEAAAALTRAAEEIAARLARGGRLLYAGAGTSGRLAQLDAAELPPTFSWPTERAVALLAGGREAMWEAREGAEDDAEQGAADLLALDPGPNDALLAIAASGTTPYALGALHAAKQVGTLAVGIANNPGTPLLAGADIAILLNTGPEVISGSTRLKAGTAQKIALNTLSSSVMVRLGKVYGNLMVDLKATNAKLRARAVRLVQAATGHGESESAAALEACGWQVSAATVMLLRGVSAEEARARLEASGGHVRAALE</sequence>
<keyword evidence="6" id="KW-1185">Reference proteome</keyword>
<dbReference type="InterPro" id="IPR005486">
    <property type="entry name" value="Glucokinase_regulatory_CS"/>
</dbReference>
<dbReference type="EC" id="4.2.1.126" evidence="3"/>
<dbReference type="GO" id="GO:0046348">
    <property type="term" value="P:amino sugar catabolic process"/>
    <property type="evidence" value="ECO:0007669"/>
    <property type="project" value="InterPro"/>
</dbReference>
<evidence type="ECO:0000256" key="2">
    <source>
        <dbReference type="ARBA" id="ARBA00023277"/>
    </source>
</evidence>
<dbReference type="Pfam" id="PF22645">
    <property type="entry name" value="GKRP_SIS_N"/>
    <property type="match status" value="1"/>
</dbReference>
<dbReference type="InterPro" id="IPR046348">
    <property type="entry name" value="SIS_dom_sf"/>
</dbReference>
<name>A0A841I459_9DEIO</name>
<dbReference type="GO" id="GO:0016803">
    <property type="term" value="F:ether hydrolase activity"/>
    <property type="evidence" value="ECO:0007669"/>
    <property type="project" value="TreeGrafter"/>
</dbReference>
<dbReference type="FunFam" id="1.10.8.1080:FF:000001">
    <property type="entry name" value="N-acetylmuramic acid 6-phosphate etherase"/>
    <property type="match status" value="1"/>
</dbReference>
<comment type="function">
    <text evidence="3">Specifically catalyzes the cleavage of the D-lactyl ether substituent of MurNAc 6-phosphate, producing GlcNAc 6-phosphate and D-lactate.</text>
</comment>
<dbReference type="UniPathway" id="UPA00342"/>
<accession>A0A841I459</accession>
<dbReference type="PANTHER" id="PTHR10088">
    <property type="entry name" value="GLUCOKINASE REGULATORY PROTEIN"/>
    <property type="match status" value="1"/>
</dbReference>
<dbReference type="Gene3D" id="1.10.8.1080">
    <property type="match status" value="1"/>
</dbReference>
<dbReference type="AlphaFoldDB" id="A0A841I459"/>
<dbReference type="RefSeq" id="WP_183988558.1">
    <property type="nucleotide sequence ID" value="NZ_JACHHG010000015.1"/>
</dbReference>
<dbReference type="NCBIfam" id="NF009222">
    <property type="entry name" value="PRK12570.1"/>
    <property type="match status" value="1"/>
</dbReference>
<evidence type="ECO:0000256" key="1">
    <source>
        <dbReference type="ARBA" id="ARBA00023239"/>
    </source>
</evidence>
<dbReference type="InterPro" id="IPR005488">
    <property type="entry name" value="Etherase_MurQ"/>
</dbReference>
<gene>
    <name evidence="3" type="primary">murQ</name>
    <name evidence="5" type="ORF">HNR42_003282</name>
</gene>
<feature type="domain" description="SIS" evidence="4">
    <location>
        <begin position="56"/>
        <end position="219"/>
    </location>
</feature>
<proteinExistence type="inferred from homology"/>
<keyword evidence="2 3" id="KW-0119">Carbohydrate metabolism</keyword>
<dbReference type="Gene3D" id="3.40.50.10490">
    <property type="entry name" value="Glucose-6-phosphate isomerase like protein, domain 1"/>
    <property type="match status" value="1"/>
</dbReference>
<evidence type="ECO:0000259" key="4">
    <source>
        <dbReference type="PROSITE" id="PS51464"/>
    </source>
</evidence>
<comment type="caution">
    <text evidence="5">The sequence shown here is derived from an EMBL/GenBank/DDBJ whole genome shotgun (WGS) entry which is preliminary data.</text>
</comment>
<dbReference type="PROSITE" id="PS01272">
    <property type="entry name" value="GCKR"/>
    <property type="match status" value="1"/>
</dbReference>
<feature type="active site" evidence="3">
    <location>
        <position position="115"/>
    </location>
</feature>
<dbReference type="NCBIfam" id="NF003915">
    <property type="entry name" value="PRK05441.1"/>
    <property type="match status" value="1"/>
</dbReference>
<comment type="catalytic activity">
    <reaction evidence="3">
        <text>N-acetyl-D-muramate 6-phosphate + H2O = N-acetyl-D-glucosamine 6-phosphate + (R)-lactate</text>
        <dbReference type="Rhea" id="RHEA:26410"/>
        <dbReference type="ChEBI" id="CHEBI:15377"/>
        <dbReference type="ChEBI" id="CHEBI:16004"/>
        <dbReference type="ChEBI" id="CHEBI:57513"/>
        <dbReference type="ChEBI" id="CHEBI:58722"/>
        <dbReference type="EC" id="4.2.1.126"/>
    </reaction>
</comment>
<dbReference type="Proteomes" id="UP000569951">
    <property type="component" value="Unassembled WGS sequence"/>
</dbReference>
<evidence type="ECO:0000313" key="6">
    <source>
        <dbReference type="Proteomes" id="UP000569951"/>
    </source>
</evidence>
<dbReference type="GO" id="GO:0009254">
    <property type="term" value="P:peptidoglycan turnover"/>
    <property type="evidence" value="ECO:0007669"/>
    <property type="project" value="TreeGrafter"/>
</dbReference>
<dbReference type="HAMAP" id="MF_00068">
    <property type="entry name" value="MurQ"/>
    <property type="match status" value="1"/>
</dbReference>
<dbReference type="CDD" id="cd05007">
    <property type="entry name" value="SIS_Etherase"/>
    <property type="match status" value="1"/>
</dbReference>
<comment type="miscellaneous">
    <text evidence="3">A lyase-type mechanism (elimination/hydration) is suggested for the cleavage of the lactyl ether bond of MurNAc 6-phosphate, with the formation of an alpha,beta-unsaturated aldehyde intermediate with (E)-stereochemistry, followed by the syn addition of water to give product.</text>
</comment>
<dbReference type="InterPro" id="IPR040190">
    <property type="entry name" value="MURQ/GCKR"/>
</dbReference>
<dbReference type="PROSITE" id="PS51464">
    <property type="entry name" value="SIS"/>
    <property type="match status" value="1"/>
</dbReference>
<dbReference type="GO" id="GO:0016835">
    <property type="term" value="F:carbon-oxygen lyase activity"/>
    <property type="evidence" value="ECO:0007669"/>
    <property type="project" value="UniProtKB-UniRule"/>
</dbReference>
<organism evidence="5 6">
    <name type="scientific">Deinobacterium chartae</name>
    <dbReference type="NCBI Taxonomy" id="521158"/>
    <lineage>
        <taxon>Bacteria</taxon>
        <taxon>Thermotogati</taxon>
        <taxon>Deinococcota</taxon>
        <taxon>Deinococci</taxon>
        <taxon>Deinococcales</taxon>
        <taxon>Deinococcaceae</taxon>
        <taxon>Deinobacterium</taxon>
    </lineage>
</organism>
<comment type="pathway">
    <text evidence="3">Amino-sugar metabolism; N-acetylmuramate degradation.</text>
</comment>
<protein>
    <recommendedName>
        <fullName evidence="3">N-acetylmuramic acid 6-phosphate etherase</fullName>
        <shortName evidence="3">MurNAc-6-P etherase</shortName>
        <ecNumber evidence="3">4.2.1.126</ecNumber>
    </recommendedName>
    <alternativeName>
        <fullName evidence="3">N-acetylmuramic acid 6-phosphate hydrolase</fullName>
    </alternativeName>
    <alternativeName>
        <fullName evidence="3">N-acetylmuramic acid 6-phosphate lyase</fullName>
    </alternativeName>
</protein>
<dbReference type="GO" id="GO:0097367">
    <property type="term" value="F:carbohydrate derivative binding"/>
    <property type="evidence" value="ECO:0007669"/>
    <property type="project" value="InterPro"/>
</dbReference>
<keyword evidence="1 3" id="KW-0456">Lyase</keyword>
<dbReference type="PANTHER" id="PTHR10088:SF4">
    <property type="entry name" value="GLUCOKINASE REGULATORY PROTEIN"/>
    <property type="match status" value="1"/>
</dbReference>
<feature type="active site" description="Proton donor" evidence="3">
    <location>
        <position position="84"/>
    </location>
</feature>
<evidence type="ECO:0000256" key="3">
    <source>
        <dbReference type="HAMAP-Rule" id="MF_00068"/>
    </source>
</evidence>
<dbReference type="GO" id="GO:0097173">
    <property type="term" value="P:N-acetylmuramic acid catabolic process"/>
    <property type="evidence" value="ECO:0007669"/>
    <property type="project" value="UniProtKB-UniPathway"/>
</dbReference>
<evidence type="ECO:0000313" key="5">
    <source>
        <dbReference type="EMBL" id="MBB6099824.1"/>
    </source>
</evidence>
<comment type="subunit">
    <text evidence="3">Homodimer.</text>
</comment>
<comment type="similarity">
    <text evidence="3">Belongs to the GCKR-like family. MurNAc-6-P etherase subfamily.</text>
</comment>
<dbReference type="SUPFAM" id="SSF53697">
    <property type="entry name" value="SIS domain"/>
    <property type="match status" value="1"/>
</dbReference>